<dbReference type="InterPro" id="IPR036291">
    <property type="entry name" value="NAD(P)-bd_dom_sf"/>
</dbReference>
<gene>
    <name evidence="3" type="ORF">N7494_003373</name>
</gene>
<dbReference type="Pfam" id="PF00106">
    <property type="entry name" value="adh_short"/>
    <property type="match status" value="1"/>
</dbReference>
<dbReference type="SUPFAM" id="SSF51735">
    <property type="entry name" value="NAD(P)-binding Rossmann-fold domains"/>
    <property type="match status" value="1"/>
</dbReference>
<evidence type="ECO:0000313" key="3">
    <source>
        <dbReference type="EMBL" id="KAJ5545788.1"/>
    </source>
</evidence>
<sequence length="284" mass="30920">MASNIAMVQIAIITGGSSGMGLDVAQRLNSTADWKVHIIGSNKQRGEAAASALINTTFHQADVSNYQQQAAVFDKIFTDNGRLDFVFANAGIAQDPGAFFSTHETGIPPEPNIDSLVDTNLNGAIHTSYLAMHYFRRSPPESRGSRHLVLTSSIGGCIHVCRRRFIRRRSVYGLVGFIRSIGEKLWEEGIKVNAICPGVVETPLLTPELKSIFGKSLVPISSVTDVVMEVLSGNEMIDSKGVAVSGEELHSRAILISGTNRYFVEMPEMYDEETRITQEAMMGG</sequence>
<dbReference type="PANTHER" id="PTHR44229:SF4">
    <property type="entry name" value="15-HYDROXYPROSTAGLANDIN DEHYDROGENASE [NAD(+)]"/>
    <property type="match status" value="1"/>
</dbReference>
<dbReference type="AlphaFoldDB" id="A0AAD6GHR6"/>
<dbReference type="PRINTS" id="PR00081">
    <property type="entry name" value="GDHRDH"/>
</dbReference>
<evidence type="ECO:0000256" key="1">
    <source>
        <dbReference type="ARBA" id="ARBA00006484"/>
    </source>
</evidence>
<evidence type="ECO:0000256" key="2">
    <source>
        <dbReference type="ARBA" id="ARBA00023002"/>
    </source>
</evidence>
<name>A0AAD6GHR6_9EURO</name>
<comment type="similarity">
    <text evidence="1">Belongs to the short-chain dehydrogenases/reductases (SDR) family.</text>
</comment>
<dbReference type="GO" id="GO:0005737">
    <property type="term" value="C:cytoplasm"/>
    <property type="evidence" value="ECO:0007669"/>
    <property type="project" value="TreeGrafter"/>
</dbReference>
<dbReference type="Proteomes" id="UP001220324">
    <property type="component" value="Unassembled WGS sequence"/>
</dbReference>
<dbReference type="InterPro" id="IPR002347">
    <property type="entry name" value="SDR_fam"/>
</dbReference>
<dbReference type="GO" id="GO:0016616">
    <property type="term" value="F:oxidoreductase activity, acting on the CH-OH group of donors, NAD or NADP as acceptor"/>
    <property type="evidence" value="ECO:0007669"/>
    <property type="project" value="TreeGrafter"/>
</dbReference>
<keyword evidence="2" id="KW-0560">Oxidoreductase</keyword>
<dbReference type="EMBL" id="JAQIZZ010000003">
    <property type="protein sequence ID" value="KAJ5545788.1"/>
    <property type="molecule type" value="Genomic_DNA"/>
</dbReference>
<dbReference type="Gene3D" id="3.40.50.720">
    <property type="entry name" value="NAD(P)-binding Rossmann-like Domain"/>
    <property type="match status" value="1"/>
</dbReference>
<organism evidence="3 4">
    <name type="scientific">Penicillium frequentans</name>
    <dbReference type="NCBI Taxonomy" id="3151616"/>
    <lineage>
        <taxon>Eukaryota</taxon>
        <taxon>Fungi</taxon>
        <taxon>Dikarya</taxon>
        <taxon>Ascomycota</taxon>
        <taxon>Pezizomycotina</taxon>
        <taxon>Eurotiomycetes</taxon>
        <taxon>Eurotiomycetidae</taxon>
        <taxon>Eurotiales</taxon>
        <taxon>Aspergillaceae</taxon>
        <taxon>Penicillium</taxon>
    </lineage>
</organism>
<dbReference type="PANTHER" id="PTHR44229">
    <property type="entry name" value="15-HYDROXYPROSTAGLANDIN DEHYDROGENASE [NAD(+)]"/>
    <property type="match status" value="1"/>
</dbReference>
<evidence type="ECO:0000313" key="4">
    <source>
        <dbReference type="Proteomes" id="UP001220324"/>
    </source>
</evidence>
<accession>A0AAD6GHR6</accession>
<keyword evidence="4" id="KW-1185">Reference proteome</keyword>
<protein>
    <submittedName>
        <fullName evidence="3">Uncharacterized protein</fullName>
    </submittedName>
</protein>
<proteinExistence type="inferred from homology"/>
<reference evidence="3 4" key="1">
    <citation type="journal article" date="2023" name="IMA Fungus">
        <title>Comparative genomic study of the Penicillium genus elucidates a diverse pangenome and 15 lateral gene transfer events.</title>
        <authorList>
            <person name="Petersen C."/>
            <person name="Sorensen T."/>
            <person name="Nielsen M.R."/>
            <person name="Sondergaard T.E."/>
            <person name="Sorensen J.L."/>
            <person name="Fitzpatrick D.A."/>
            <person name="Frisvad J.C."/>
            <person name="Nielsen K.L."/>
        </authorList>
    </citation>
    <scope>NUCLEOTIDE SEQUENCE [LARGE SCALE GENOMIC DNA]</scope>
    <source>
        <strain evidence="3 4">IBT 35679</strain>
    </source>
</reference>
<comment type="caution">
    <text evidence="3">The sequence shown here is derived from an EMBL/GenBank/DDBJ whole genome shotgun (WGS) entry which is preliminary data.</text>
</comment>